<dbReference type="PRINTS" id="PR00111">
    <property type="entry name" value="ABHYDROLASE"/>
</dbReference>
<dbReference type="InterPro" id="IPR000073">
    <property type="entry name" value="AB_hydrolase_1"/>
</dbReference>
<evidence type="ECO:0000313" key="2">
    <source>
        <dbReference type="EMBL" id="PRY95167.1"/>
    </source>
</evidence>
<dbReference type="Gene3D" id="3.40.50.1820">
    <property type="entry name" value="alpha/beta hydrolase"/>
    <property type="match status" value="1"/>
</dbReference>
<dbReference type="OrthoDB" id="9804723at2"/>
<dbReference type="PRINTS" id="PR00412">
    <property type="entry name" value="EPOXHYDRLASE"/>
</dbReference>
<dbReference type="Proteomes" id="UP000238801">
    <property type="component" value="Unassembled WGS sequence"/>
</dbReference>
<sequence>MTTSTDPLDAPPLERREGIVQGRPATWWVAGPGDGAPVLLLHGSGVDEGRMTWGPVAAILAGEGLRVVSPDLPGYGGTQGFGRAAGVADMTHWVRDFREVAGLGPSVVAGLSMGGGIALELALSQPDAVRHLVPVASYGISRRTPHMRLRRLIAGRLGRRGPAYALIARSAFVARGLIRRVTASRGPVDPGLVAALQAAARRQVATPALAGFVSREVGPGGFRTNLTSRLDEIAAPVTFVHGTRDPLIPVADARRAARPPRRLLELDCGHLPPREAPGPVARVLLDAARAGVQTLRTA</sequence>
<keyword evidence="3" id="KW-1185">Reference proteome</keyword>
<gene>
    <name evidence="2" type="ORF">BCF33_0781</name>
</gene>
<evidence type="ECO:0000259" key="1">
    <source>
        <dbReference type="Pfam" id="PF12697"/>
    </source>
</evidence>
<dbReference type="PANTHER" id="PTHR43689">
    <property type="entry name" value="HYDROLASE"/>
    <property type="match status" value="1"/>
</dbReference>
<dbReference type="RefSeq" id="WP_106159577.1">
    <property type="nucleotide sequence ID" value="NZ_PVTT01000001.1"/>
</dbReference>
<dbReference type="AlphaFoldDB" id="A0A2T0X8B8"/>
<accession>A0A2T0X8B8</accession>
<dbReference type="GO" id="GO:0003824">
    <property type="term" value="F:catalytic activity"/>
    <property type="evidence" value="ECO:0007669"/>
    <property type="project" value="InterPro"/>
</dbReference>
<dbReference type="Pfam" id="PF12697">
    <property type="entry name" value="Abhydrolase_6"/>
    <property type="match status" value="1"/>
</dbReference>
<dbReference type="InterPro" id="IPR000639">
    <property type="entry name" value="Epox_hydrolase-like"/>
</dbReference>
<protein>
    <submittedName>
        <fullName evidence="2">Pimeloyl-ACP methyl ester carboxylesterase</fullName>
    </submittedName>
</protein>
<dbReference type="EMBL" id="PVTT01000001">
    <property type="protein sequence ID" value="PRY95167.1"/>
    <property type="molecule type" value="Genomic_DNA"/>
</dbReference>
<proteinExistence type="predicted"/>
<dbReference type="SUPFAM" id="SSF53474">
    <property type="entry name" value="alpha/beta-Hydrolases"/>
    <property type="match status" value="1"/>
</dbReference>
<name>A0A2T0X8B8_9RHOB</name>
<feature type="domain" description="AB hydrolase-1" evidence="1">
    <location>
        <begin position="38"/>
        <end position="282"/>
    </location>
</feature>
<organism evidence="2 3">
    <name type="scientific">Hasllibacter halocynthiae</name>
    <dbReference type="NCBI Taxonomy" id="595589"/>
    <lineage>
        <taxon>Bacteria</taxon>
        <taxon>Pseudomonadati</taxon>
        <taxon>Pseudomonadota</taxon>
        <taxon>Alphaproteobacteria</taxon>
        <taxon>Rhodobacterales</taxon>
        <taxon>Roseobacteraceae</taxon>
        <taxon>Hasllibacter</taxon>
    </lineage>
</organism>
<comment type="caution">
    <text evidence="2">The sequence shown here is derived from an EMBL/GenBank/DDBJ whole genome shotgun (WGS) entry which is preliminary data.</text>
</comment>
<reference evidence="2 3" key="1">
    <citation type="submission" date="2018-03" db="EMBL/GenBank/DDBJ databases">
        <title>Genomic Encyclopedia of Archaeal and Bacterial Type Strains, Phase II (KMG-II): from individual species to whole genera.</title>
        <authorList>
            <person name="Goeker M."/>
        </authorList>
    </citation>
    <scope>NUCLEOTIDE SEQUENCE [LARGE SCALE GENOMIC DNA]</scope>
    <source>
        <strain evidence="2 3">DSM 29318</strain>
    </source>
</reference>
<dbReference type="PANTHER" id="PTHR43689:SF8">
    <property type="entry name" value="ALPHA_BETA-HYDROLASES SUPERFAMILY PROTEIN"/>
    <property type="match status" value="1"/>
</dbReference>
<evidence type="ECO:0000313" key="3">
    <source>
        <dbReference type="Proteomes" id="UP000238801"/>
    </source>
</evidence>
<dbReference type="InterPro" id="IPR029058">
    <property type="entry name" value="AB_hydrolase_fold"/>
</dbReference>